<organism evidence="6 7">
    <name type="scientific">Sporosarcina siberiensis</name>
    <dbReference type="NCBI Taxonomy" id="1365606"/>
    <lineage>
        <taxon>Bacteria</taxon>
        <taxon>Bacillati</taxon>
        <taxon>Bacillota</taxon>
        <taxon>Bacilli</taxon>
        <taxon>Bacillales</taxon>
        <taxon>Caryophanaceae</taxon>
        <taxon>Sporosarcina</taxon>
    </lineage>
</organism>
<dbReference type="Pfam" id="PF00015">
    <property type="entry name" value="MCPsignal"/>
    <property type="match status" value="1"/>
</dbReference>
<dbReference type="Pfam" id="PF11563">
    <property type="entry name" value="Protoglobin"/>
    <property type="match status" value="1"/>
</dbReference>
<evidence type="ECO:0000259" key="5">
    <source>
        <dbReference type="PROSITE" id="PS50111"/>
    </source>
</evidence>
<dbReference type="RefSeq" id="WP_381539694.1">
    <property type="nucleotide sequence ID" value="NZ_JBHUGI010000035.1"/>
</dbReference>
<keyword evidence="7" id="KW-1185">Reference proteome</keyword>
<evidence type="ECO:0000313" key="6">
    <source>
        <dbReference type="EMBL" id="MFD1929498.1"/>
    </source>
</evidence>
<keyword evidence="4" id="KW-0175">Coiled coil</keyword>
<accession>A0ABW4SJG5</accession>
<dbReference type="InterPro" id="IPR004089">
    <property type="entry name" value="MCPsignal_dom"/>
</dbReference>
<protein>
    <submittedName>
        <fullName evidence="6">Protoglobin domain-containing protein</fullName>
    </submittedName>
</protein>
<dbReference type="SUPFAM" id="SSF46458">
    <property type="entry name" value="Globin-like"/>
    <property type="match status" value="1"/>
</dbReference>
<reference evidence="7" key="1">
    <citation type="journal article" date="2019" name="Int. J. Syst. Evol. Microbiol.">
        <title>The Global Catalogue of Microorganisms (GCM) 10K type strain sequencing project: providing services to taxonomists for standard genome sequencing and annotation.</title>
        <authorList>
            <consortium name="The Broad Institute Genomics Platform"/>
            <consortium name="The Broad Institute Genome Sequencing Center for Infectious Disease"/>
            <person name="Wu L."/>
            <person name="Ma J."/>
        </authorList>
    </citation>
    <scope>NUCLEOTIDE SEQUENCE [LARGE SCALE GENOMIC DNA]</scope>
    <source>
        <strain evidence="7">CGMCC 4.7177</strain>
    </source>
</reference>
<dbReference type="InterPro" id="IPR012292">
    <property type="entry name" value="Globin/Proto"/>
</dbReference>
<feature type="coiled-coil region" evidence="4">
    <location>
        <begin position="262"/>
        <end position="289"/>
    </location>
</feature>
<comment type="caution">
    <text evidence="6">The sequence shown here is derived from an EMBL/GenBank/DDBJ whole genome shotgun (WGS) entry which is preliminary data.</text>
</comment>
<gene>
    <name evidence="6" type="ORF">ACFSFY_15760</name>
</gene>
<dbReference type="Proteomes" id="UP001597218">
    <property type="component" value="Unassembled WGS sequence"/>
</dbReference>
<dbReference type="InterPro" id="IPR009050">
    <property type="entry name" value="Globin-like_sf"/>
</dbReference>
<evidence type="ECO:0000256" key="1">
    <source>
        <dbReference type="ARBA" id="ARBA00023224"/>
    </source>
</evidence>
<evidence type="ECO:0000256" key="4">
    <source>
        <dbReference type="SAM" id="Coils"/>
    </source>
</evidence>
<dbReference type="SUPFAM" id="SSF58104">
    <property type="entry name" value="Methyl-accepting chemotaxis protein (MCP) signaling domain"/>
    <property type="match status" value="1"/>
</dbReference>
<dbReference type="PRINTS" id="PR00260">
    <property type="entry name" value="CHEMTRNSDUCR"/>
</dbReference>
<sequence length="433" mass="48218">MAIFSRKFKAKEGLSIQFSDTVLGEIDVEKFPEVQKQLAMIHLTEKDLATLKQLKPYMEPMIAKGVDSFYKAIEVEASLMKIIDDNSSVERLKVTLRKHILEMFEGRIDANYLLQRKTIARVHVVIGLEPKWYMAAFEPLFYEFSTFIGTLSIPSKDKINALNSFNKILNLEQQLVLESYEEGQSSIRQKESELKETVKQNVYGTAQELAAVSEETSASVDMLASQTETIKNFTTQSLSFVTATQQKSAIGNQLMMEHASQMKSIAESIEQLVKKMEQLKISSDQIREIVDLVTTIANQTNLLALNAAIEAARAGEHGAGFAVVASEVRKLSEETKSAIVGVTHLIQQTDDGIGEMTTSISDMHNLIHGSVEKTDQVFESFNDIVEAMAGIQEQSERSNDEVIMISQILNELNAAIETLAHSSDGLIETIEEL</sequence>
<dbReference type="Gene3D" id="1.10.490.10">
    <property type="entry name" value="Globins"/>
    <property type="match status" value="1"/>
</dbReference>
<proteinExistence type="inferred from homology"/>
<keyword evidence="1 3" id="KW-0807">Transducer</keyword>
<evidence type="ECO:0000313" key="7">
    <source>
        <dbReference type="Proteomes" id="UP001597218"/>
    </source>
</evidence>
<dbReference type="SMART" id="SM00283">
    <property type="entry name" value="MA"/>
    <property type="match status" value="1"/>
</dbReference>
<name>A0ABW4SJG5_9BACL</name>
<dbReference type="InterPro" id="IPR044398">
    <property type="entry name" value="Globin-sensor_dom"/>
</dbReference>
<dbReference type="CDD" id="cd01068">
    <property type="entry name" value="globin_sensor"/>
    <property type="match status" value="1"/>
</dbReference>
<dbReference type="InterPro" id="IPR039379">
    <property type="entry name" value="Protoglobin_sensor_dom"/>
</dbReference>
<dbReference type="PROSITE" id="PS50111">
    <property type="entry name" value="CHEMOTAXIS_TRANSDUC_2"/>
    <property type="match status" value="1"/>
</dbReference>
<dbReference type="PANTHER" id="PTHR32089:SF118">
    <property type="entry name" value="HEME-BASED AEROTACTIC TRANSDUCER HEMAT"/>
    <property type="match status" value="1"/>
</dbReference>
<dbReference type="PANTHER" id="PTHR32089">
    <property type="entry name" value="METHYL-ACCEPTING CHEMOTAXIS PROTEIN MCPB"/>
    <property type="match status" value="1"/>
</dbReference>
<dbReference type="InterPro" id="IPR004090">
    <property type="entry name" value="Chemotax_Me-accpt_rcpt"/>
</dbReference>
<evidence type="ECO:0000256" key="3">
    <source>
        <dbReference type="PROSITE-ProRule" id="PRU00284"/>
    </source>
</evidence>
<dbReference type="Gene3D" id="1.10.287.950">
    <property type="entry name" value="Methyl-accepting chemotaxis protein"/>
    <property type="match status" value="1"/>
</dbReference>
<feature type="domain" description="Methyl-accepting transducer" evidence="5">
    <location>
        <begin position="206"/>
        <end position="433"/>
    </location>
</feature>
<comment type="similarity">
    <text evidence="2">Belongs to the methyl-accepting chemotaxis (MCP) protein family.</text>
</comment>
<dbReference type="EMBL" id="JBHUGI010000035">
    <property type="protein sequence ID" value="MFD1929498.1"/>
    <property type="molecule type" value="Genomic_DNA"/>
</dbReference>
<evidence type="ECO:0000256" key="2">
    <source>
        <dbReference type="ARBA" id="ARBA00029447"/>
    </source>
</evidence>